<accession>A0A3G5AAW1</accession>
<dbReference type="InterPro" id="IPR058923">
    <property type="entry name" value="RCC1-like_dom"/>
</dbReference>
<name>A0A3G5AAW1_9VIRU</name>
<evidence type="ECO:0000313" key="4">
    <source>
        <dbReference type="EMBL" id="AYV82963.1"/>
    </source>
</evidence>
<sequence length="420" mass="47339">MNANNYPTRYDIMNDLIFLQALPLDLLYIVTNYNPGVLFIYCKEDLLKLNWTHLLKLNFHQNYKYCSRANDDLMRIYIYNFLKRNRIMCGNSEFLIFDGDGSVMDFNLGEYDNKSCMQWLDKTRAIDRKIFEKDIFQIAYGSSHTMILLVDGTLLCRGDNYNGQLGFRDFLYRHSFVKVDTVGGKDILQIACGANHTLILLRNGTLWGCGSNVYGQLGFEHNEERNYLKEMNDVKNIALVSCGHSHSFIKLDNGTVMSCGLNASGQLGLGNNVTMRRFTKIENISQNITEIVCGNCNTFMLMNDGTLMSCGFGASGVLGHGNTHDQNTFGPIKNLPKNIVKILSGFDHAICLLGNGNVMTCGFNSTGELGHKDYNSRNNFEEIKDFSGRVENIGTGPFAKYSIIRLTNGIIFKYGKRLGP</sequence>
<dbReference type="PRINTS" id="PR00633">
    <property type="entry name" value="RCCNDNSATION"/>
</dbReference>
<dbReference type="EMBL" id="MK072385">
    <property type="protein sequence ID" value="AYV82963.1"/>
    <property type="molecule type" value="Genomic_DNA"/>
</dbReference>
<keyword evidence="1" id="KW-0344">Guanine-nucleotide releasing factor</keyword>
<organism evidence="4">
    <name type="scientific">Hyperionvirus sp</name>
    <dbReference type="NCBI Taxonomy" id="2487770"/>
    <lineage>
        <taxon>Viruses</taxon>
        <taxon>Varidnaviria</taxon>
        <taxon>Bamfordvirae</taxon>
        <taxon>Nucleocytoviricota</taxon>
        <taxon>Megaviricetes</taxon>
        <taxon>Imitervirales</taxon>
        <taxon>Mimiviridae</taxon>
        <taxon>Klosneuvirinae</taxon>
    </lineage>
</organism>
<dbReference type="InterPro" id="IPR000408">
    <property type="entry name" value="Reg_chr_condens"/>
</dbReference>
<reference evidence="4" key="1">
    <citation type="submission" date="2018-10" db="EMBL/GenBank/DDBJ databases">
        <title>Hidden diversity of soil giant viruses.</title>
        <authorList>
            <person name="Schulz F."/>
            <person name="Alteio L."/>
            <person name="Goudeau D."/>
            <person name="Ryan E.M."/>
            <person name="Malmstrom R.R."/>
            <person name="Blanchard J."/>
            <person name="Woyke T."/>
        </authorList>
    </citation>
    <scope>NUCLEOTIDE SEQUENCE</scope>
    <source>
        <strain evidence="4">HYV1</strain>
    </source>
</reference>
<dbReference type="Pfam" id="PF25390">
    <property type="entry name" value="WD40_RLD"/>
    <property type="match status" value="1"/>
</dbReference>
<dbReference type="PANTHER" id="PTHR45982:SF1">
    <property type="entry name" value="REGULATOR OF CHROMOSOME CONDENSATION"/>
    <property type="match status" value="1"/>
</dbReference>
<dbReference type="SUPFAM" id="SSF50985">
    <property type="entry name" value="RCC1/BLIP-II"/>
    <property type="match status" value="1"/>
</dbReference>
<dbReference type="PROSITE" id="PS50012">
    <property type="entry name" value="RCC1_3"/>
    <property type="match status" value="4"/>
</dbReference>
<protein>
    <recommendedName>
        <fullName evidence="3">RCC1-like domain-containing protein</fullName>
    </recommendedName>
</protein>
<dbReference type="InterPro" id="IPR009091">
    <property type="entry name" value="RCC1/BLIP-II"/>
</dbReference>
<proteinExistence type="predicted"/>
<dbReference type="Gene3D" id="2.130.10.30">
    <property type="entry name" value="Regulator of chromosome condensation 1/beta-lactamase-inhibitor protein II"/>
    <property type="match status" value="2"/>
</dbReference>
<evidence type="ECO:0000259" key="3">
    <source>
        <dbReference type="Pfam" id="PF25390"/>
    </source>
</evidence>
<feature type="domain" description="RCC1-like" evidence="3">
    <location>
        <begin position="86"/>
        <end position="396"/>
    </location>
</feature>
<dbReference type="InterPro" id="IPR051553">
    <property type="entry name" value="Ran_GTPase-activating"/>
</dbReference>
<keyword evidence="2" id="KW-0677">Repeat</keyword>
<gene>
    <name evidence="4" type="ORF">Hyperionvirus3_109</name>
</gene>
<evidence type="ECO:0000256" key="2">
    <source>
        <dbReference type="ARBA" id="ARBA00022737"/>
    </source>
</evidence>
<evidence type="ECO:0000256" key="1">
    <source>
        <dbReference type="ARBA" id="ARBA00022658"/>
    </source>
</evidence>
<dbReference type="PANTHER" id="PTHR45982">
    <property type="entry name" value="REGULATOR OF CHROMOSOME CONDENSATION"/>
    <property type="match status" value="1"/>
</dbReference>